<accession>A0A151NEF6</accession>
<protein>
    <submittedName>
        <fullName evidence="1">Uncharacterized protein</fullName>
    </submittedName>
</protein>
<gene>
    <name evidence="1" type="ORF">Y1Q_0001073</name>
</gene>
<sequence length="163" mass="18350">MGIKEMAHAAAPFGLLGYQTWEAWPRVWLSTEFGHQPQGTPGPPPSLMPDLLPPLCLSKLQLALQIQSRRCPVVHIQSEWEYNIAPVRLSPGTRAHCGRRHTNRIENVPAHELLMRGYHIISTLMHNIMVLILKDSAHFLRWVPCLQLPLAVMRIKGGQPGAH</sequence>
<proteinExistence type="predicted"/>
<evidence type="ECO:0000313" key="1">
    <source>
        <dbReference type="EMBL" id="KYO35196.1"/>
    </source>
</evidence>
<reference evidence="1 2" key="1">
    <citation type="journal article" date="2012" name="Genome Biol.">
        <title>Sequencing three crocodilian genomes to illuminate the evolution of archosaurs and amniotes.</title>
        <authorList>
            <person name="St John J.A."/>
            <person name="Braun E.L."/>
            <person name="Isberg S.R."/>
            <person name="Miles L.G."/>
            <person name="Chong A.Y."/>
            <person name="Gongora J."/>
            <person name="Dalzell P."/>
            <person name="Moran C."/>
            <person name="Bed'hom B."/>
            <person name="Abzhanov A."/>
            <person name="Burgess S.C."/>
            <person name="Cooksey A.M."/>
            <person name="Castoe T.A."/>
            <person name="Crawford N.G."/>
            <person name="Densmore L.D."/>
            <person name="Drew J.C."/>
            <person name="Edwards S.V."/>
            <person name="Faircloth B.C."/>
            <person name="Fujita M.K."/>
            <person name="Greenwold M.J."/>
            <person name="Hoffmann F.G."/>
            <person name="Howard J.M."/>
            <person name="Iguchi T."/>
            <person name="Janes D.E."/>
            <person name="Khan S.Y."/>
            <person name="Kohno S."/>
            <person name="de Koning A.J."/>
            <person name="Lance S.L."/>
            <person name="McCarthy F.M."/>
            <person name="McCormack J.E."/>
            <person name="Merchant M.E."/>
            <person name="Peterson D.G."/>
            <person name="Pollock D.D."/>
            <person name="Pourmand N."/>
            <person name="Raney B.J."/>
            <person name="Roessler K.A."/>
            <person name="Sanford J.R."/>
            <person name="Sawyer R.H."/>
            <person name="Schmidt C.J."/>
            <person name="Triplett E.W."/>
            <person name="Tuberville T.D."/>
            <person name="Venegas-Anaya M."/>
            <person name="Howard J.T."/>
            <person name="Jarvis E.D."/>
            <person name="Guillette L.J.Jr."/>
            <person name="Glenn T.C."/>
            <person name="Green R.E."/>
            <person name="Ray D.A."/>
        </authorList>
    </citation>
    <scope>NUCLEOTIDE SEQUENCE [LARGE SCALE GENOMIC DNA]</scope>
    <source>
        <strain evidence="1">KSC_2009_1</strain>
    </source>
</reference>
<dbReference type="EMBL" id="AKHW03003207">
    <property type="protein sequence ID" value="KYO35196.1"/>
    <property type="molecule type" value="Genomic_DNA"/>
</dbReference>
<dbReference type="AlphaFoldDB" id="A0A151NEF6"/>
<organism evidence="1 2">
    <name type="scientific">Alligator mississippiensis</name>
    <name type="common">American alligator</name>
    <dbReference type="NCBI Taxonomy" id="8496"/>
    <lineage>
        <taxon>Eukaryota</taxon>
        <taxon>Metazoa</taxon>
        <taxon>Chordata</taxon>
        <taxon>Craniata</taxon>
        <taxon>Vertebrata</taxon>
        <taxon>Euteleostomi</taxon>
        <taxon>Archelosauria</taxon>
        <taxon>Archosauria</taxon>
        <taxon>Crocodylia</taxon>
        <taxon>Alligatoridae</taxon>
        <taxon>Alligatorinae</taxon>
        <taxon>Alligator</taxon>
    </lineage>
</organism>
<keyword evidence="2" id="KW-1185">Reference proteome</keyword>
<name>A0A151NEF6_ALLMI</name>
<dbReference type="Proteomes" id="UP000050525">
    <property type="component" value="Unassembled WGS sequence"/>
</dbReference>
<comment type="caution">
    <text evidence="1">The sequence shown here is derived from an EMBL/GenBank/DDBJ whole genome shotgun (WGS) entry which is preliminary data.</text>
</comment>
<evidence type="ECO:0000313" key="2">
    <source>
        <dbReference type="Proteomes" id="UP000050525"/>
    </source>
</evidence>